<evidence type="ECO:0000313" key="2">
    <source>
        <dbReference type="Proteomes" id="UP000602004"/>
    </source>
</evidence>
<dbReference type="Proteomes" id="UP000602004">
    <property type="component" value="Unassembled WGS sequence"/>
</dbReference>
<organism evidence="1 2">
    <name type="scientific">Paraburkholderia caffeinilytica</name>
    <dbReference type="NCBI Taxonomy" id="1761016"/>
    <lineage>
        <taxon>Bacteria</taxon>
        <taxon>Pseudomonadati</taxon>
        <taxon>Pseudomonadota</taxon>
        <taxon>Betaproteobacteria</taxon>
        <taxon>Burkholderiales</taxon>
        <taxon>Burkholderiaceae</taxon>
        <taxon>Paraburkholderia</taxon>
    </lineage>
</organism>
<proteinExistence type="predicted"/>
<dbReference type="InterPro" id="IPR008727">
    <property type="entry name" value="PAAR_motif"/>
</dbReference>
<name>A0ABQ1NBJ4_9BURK</name>
<comment type="caution">
    <text evidence="1">The sequence shown here is derived from an EMBL/GenBank/DDBJ whole genome shotgun (WGS) entry which is preliminary data.</text>
</comment>
<dbReference type="RefSeq" id="WP_115781968.1">
    <property type="nucleotide sequence ID" value="NZ_BMHL01000011.1"/>
</dbReference>
<sequence>MKDKQSKEIKYLCATIGSLTERGGRVTTATGGASHCGLGLASVGDVVTYTDGSEAVIVDGSGFMCVLNGRPAALVGSSLSNGDRIIETLWKDAYFTVHEGEIIAGLFDSGYVPPPGTVQLWRFAVTGATTRQGGVLRKVTGTFQIRDTGRNAACTGDFIEYSDGTRAQIVTGVGLPDTPHFKPLAVVGSMLDNGDVITDSPHRNGHATSFVPMYANIATATHYPISEETGLFPGHGAEAE</sequence>
<reference evidence="2" key="1">
    <citation type="journal article" date="2019" name="Int. J. Syst. Evol. Microbiol.">
        <title>The Global Catalogue of Microorganisms (GCM) 10K type strain sequencing project: providing services to taxonomists for standard genome sequencing and annotation.</title>
        <authorList>
            <consortium name="The Broad Institute Genomics Platform"/>
            <consortium name="The Broad Institute Genome Sequencing Center for Infectious Disease"/>
            <person name="Wu L."/>
            <person name="Ma J."/>
        </authorList>
    </citation>
    <scope>NUCLEOTIDE SEQUENCE [LARGE SCALE GENOMIC DNA]</scope>
    <source>
        <strain evidence="2">CGMCC 1.15103</strain>
    </source>
</reference>
<evidence type="ECO:0000313" key="1">
    <source>
        <dbReference type="EMBL" id="GGC59606.1"/>
    </source>
</evidence>
<dbReference type="Pfam" id="PF05488">
    <property type="entry name" value="PAAR_motif"/>
    <property type="match status" value="1"/>
</dbReference>
<gene>
    <name evidence="1" type="ORF">GCM10011400_54250</name>
</gene>
<accession>A0ABQ1NBJ4</accession>
<keyword evidence="2" id="KW-1185">Reference proteome</keyword>
<protein>
    <submittedName>
        <fullName evidence="1">Uncharacterized protein</fullName>
    </submittedName>
</protein>
<dbReference type="EMBL" id="BMHL01000011">
    <property type="protein sequence ID" value="GGC59606.1"/>
    <property type="molecule type" value="Genomic_DNA"/>
</dbReference>